<name>A0A081N686_9GAMM</name>
<feature type="region of interest" description="Disordered" evidence="2">
    <location>
        <begin position="190"/>
        <end position="209"/>
    </location>
</feature>
<keyword evidence="4" id="KW-1185">Reference proteome</keyword>
<dbReference type="SUPFAM" id="SSF56784">
    <property type="entry name" value="HAD-like"/>
    <property type="match status" value="1"/>
</dbReference>
<accession>A0A081N686</accession>
<keyword evidence="1" id="KW-0732">Signal</keyword>
<dbReference type="RefSeq" id="WP_034841666.1">
    <property type="nucleotide sequence ID" value="NZ_JOKH01000008.1"/>
</dbReference>
<evidence type="ECO:0000313" key="4">
    <source>
        <dbReference type="Proteomes" id="UP000028073"/>
    </source>
</evidence>
<dbReference type="InterPro" id="IPR023214">
    <property type="entry name" value="HAD_sf"/>
</dbReference>
<dbReference type="Gene3D" id="3.40.50.1000">
    <property type="entry name" value="HAD superfamily/HAD-like"/>
    <property type="match status" value="1"/>
</dbReference>
<dbReference type="Proteomes" id="UP000028073">
    <property type="component" value="Unassembled WGS sequence"/>
</dbReference>
<sequence length="1846" mass="209705">MVPFSPQSFLDFYQSHEGVEGQYPILEEGRLSSEKVGWVKGPSEKYNAFCRSVKIFYERENELMDKPELVGVSREVRSAIGDVKTPLHKRDVSITDPGNPKKASEWNNEFVTVNQASLTVLHEAEVELVQLILSKAPQEKIKLAVENLISKFCLTTKTRDRGDWESHLRDFMELEKQDIRIQVAVHLDPEGKKPGVGVDRSKPGEPKKSRAVYSDHLKGFDDQLKSLDRAIDDFKANPPREVEYTRQDRIKARHSAAFEKVMQSQWRGGLEARDIRLAQKDDVFAEESVQVILGEVDGDVNYHLGLAADFLKARKNPQVMPEIAPFEVGPQKVPVPPQHRAESPLPPPMHQLETLGAVAQEPGVTEEMKRAFQVFLRSGHNFGESTVDDIQLAFNTGLLNEDFMAAANRGTNKKEQFELMNRMLGEFKGGMHRDAFSFEHEATSLEKRPSFPVVTAPPPVLKRQNSEENRLRAFEAYGNSYYGSELKDDPLSMDDFRRAQEAGFLNPQFVQLALGAWSFEQDIAFATFHTEILGLRENAQQPQKAVVDTKRLSPNTPPELREKLINEACHLFVGILGDRQYGLTFEDMKKACRDKVMTDAMVNACLDNMKFDDPQLNALGRELHEAKFPYKVRTKDDDFGEFQSASVSAKGSMPDPDDLPPPVFANMEELIQNLRRPSPESYNYRDEWDDDNWQMSLNSLNGGLSALRQEDLLEYREPEPVLPSVATPLATPQQQVTATAEQLEAFRKAKSFNKDIKDTDLAAAVHVLNTDQRLANGVLTPGGKRQDFLREFSGAIVIQAKKGLPTTGGAVAVQQTVTTPPPIPPRQPVAPPVVARPLEPSPVQSLRMDQLLMSMGMDDTPQVQQQFLRMKAQWDRVQSSRQQPDRVVSEKFNKHAVKAGSFEVAEQDLEGQHQQLLAGMQREMEPDLYLQIKTEMERAHNCSRIKLEYQFGRINKDEAKRQISERSFAVEREDHLKELDRLTPYKQTLISAEEEAEFELLNNVVTEMYKRQAAGNSNCQGFANSLEHFARGRGYNQVQAVSVAVELPFDTSQTTPIVGWVQVDGIEEKHYHHEFQNRVGEFFEAIKKGQQRRPGAAKRPLAQAFDSDRYVVLKSGTGGGAGHYTFVQRLKSSGRFIVLDAQNRQMFPVLNPDGTPTDEAKAFFNNVSVQAYSPEYVRDENYDLEIKGANLCLASDRNYSHLLGIFNHLDKVPKQYQGSIEDAADWLSRSVGQAPVRAEIIKGLERAPGRDLWPSLWDGTYQLKRPSEVEPLKRRFDAFDPKKGQEWCRFLIKNMGHFTPQQRSSRRMAFETFQRLRAGNTEIDQAMKDVQETNFNAAFPTEREWNQFCGPEVDMRVQGNIDRAEQRVINAQPIRNPGAMKQLMDHLWQLSPRASESRRQAAEELVQIRPDLQLNPVEVEADLSRCFSEGGWDFLWGGLNLKRSQLISLQMRMDWAQVSRPEEMKALMDEMLKTSDRAANNLRLASQELAQIRPDLKLSSTEIERNLRKAFPGDDWKIQNRALRGRANEVKDDIKLNLMGRGRQVMTWGQNVQVPTVQAAVVPPVEVKAPEEVQAVPEPVVVRASRRLERAQNIREVLAHIKPGEPVVVCFDLDETLIAKDVVAGGRHERRVVNPDTAKIIQDIRAKAGPGNAKIILLTANEEDSLRAKLEQTKLDRNLFDDAITVKVQTGPWKTKGQGLHHYLDKSRHPAQHIVMVDDVRGMLESVEKAADQRDIPYTTFHFYGAKPMVYRVDFAANKETFMSEDGRGPDISFERFIELQQLSDDNGWSSDQLKAIYINESRLMRDKFDGLRAFSQDYEWRNYKLPRDYQPPRNLGRPVIGFEEL</sequence>
<proteinExistence type="predicted"/>
<dbReference type="InterPro" id="IPR036412">
    <property type="entry name" value="HAD-like_sf"/>
</dbReference>
<reference evidence="3 4" key="1">
    <citation type="submission" date="2014-06" db="EMBL/GenBank/DDBJ databases">
        <title>Whole Genome Sequences of Three Symbiotic Endozoicomonas Bacteria.</title>
        <authorList>
            <person name="Neave M.J."/>
            <person name="Apprill A."/>
            <person name="Voolstra C.R."/>
        </authorList>
    </citation>
    <scope>NUCLEOTIDE SEQUENCE [LARGE SCALE GENOMIC DNA]</scope>
    <source>
        <strain evidence="3 4">DSM 25634</strain>
    </source>
</reference>
<evidence type="ECO:0000313" key="3">
    <source>
        <dbReference type="EMBL" id="KEQ13959.1"/>
    </source>
</evidence>
<dbReference type="EMBL" id="JOKH01000008">
    <property type="protein sequence ID" value="KEQ13959.1"/>
    <property type="molecule type" value="Genomic_DNA"/>
</dbReference>
<dbReference type="CDD" id="cd01427">
    <property type="entry name" value="HAD_like"/>
    <property type="match status" value="1"/>
</dbReference>
<comment type="caution">
    <text evidence="3">The sequence shown here is derived from an EMBL/GenBank/DDBJ whole genome shotgun (WGS) entry which is preliminary data.</text>
</comment>
<protein>
    <submittedName>
        <fullName evidence="3">Uncharacterized protein</fullName>
    </submittedName>
</protein>
<dbReference type="Pfam" id="PF11019">
    <property type="entry name" value="DUF2608"/>
    <property type="match status" value="1"/>
</dbReference>
<dbReference type="OrthoDB" id="9955568at2"/>
<evidence type="ECO:0000256" key="2">
    <source>
        <dbReference type="SAM" id="MobiDB-lite"/>
    </source>
</evidence>
<gene>
    <name evidence="3" type="ORF">GZ78_25250</name>
</gene>
<organism evidence="3 4">
    <name type="scientific">Endozoicomonas numazuensis</name>
    <dbReference type="NCBI Taxonomy" id="1137799"/>
    <lineage>
        <taxon>Bacteria</taxon>
        <taxon>Pseudomonadati</taxon>
        <taxon>Pseudomonadota</taxon>
        <taxon>Gammaproteobacteria</taxon>
        <taxon>Oceanospirillales</taxon>
        <taxon>Endozoicomonadaceae</taxon>
        <taxon>Endozoicomonas</taxon>
    </lineage>
</organism>
<dbReference type="InterPro" id="IPR022565">
    <property type="entry name" value="DUF2608"/>
</dbReference>
<evidence type="ECO:0000256" key="1">
    <source>
        <dbReference type="ARBA" id="ARBA00022729"/>
    </source>
</evidence>